<evidence type="ECO:0000313" key="4">
    <source>
        <dbReference type="Proteomes" id="UP000256645"/>
    </source>
</evidence>
<feature type="region of interest" description="Disordered" evidence="2">
    <location>
        <begin position="1"/>
        <end position="122"/>
    </location>
</feature>
<organism evidence="3 4">
    <name type="scientific">Coleophoma cylindrospora</name>
    <dbReference type="NCBI Taxonomy" id="1849047"/>
    <lineage>
        <taxon>Eukaryota</taxon>
        <taxon>Fungi</taxon>
        <taxon>Dikarya</taxon>
        <taxon>Ascomycota</taxon>
        <taxon>Pezizomycotina</taxon>
        <taxon>Leotiomycetes</taxon>
        <taxon>Helotiales</taxon>
        <taxon>Dermateaceae</taxon>
        <taxon>Coleophoma</taxon>
    </lineage>
</organism>
<reference evidence="3 4" key="1">
    <citation type="journal article" date="2018" name="IMA Fungus">
        <title>IMA Genome-F 9: Draft genome sequence of Annulohypoxylon stygium, Aspergillus mulundensis, Berkeleyomyces basicola (syn. Thielaviopsis basicola), Ceratocystis smalleyi, two Cercospora beticola strains, Coleophoma cylindrospora, Fusarium fracticaudum, Phialophora cf. hyalina, and Morchella septimelata.</title>
        <authorList>
            <person name="Wingfield B.D."/>
            <person name="Bills G.F."/>
            <person name="Dong Y."/>
            <person name="Huang W."/>
            <person name="Nel W.J."/>
            <person name="Swalarsk-Parry B.S."/>
            <person name="Vaghefi N."/>
            <person name="Wilken P.M."/>
            <person name="An Z."/>
            <person name="de Beer Z.W."/>
            <person name="De Vos L."/>
            <person name="Chen L."/>
            <person name="Duong T.A."/>
            <person name="Gao Y."/>
            <person name="Hammerbacher A."/>
            <person name="Kikkert J.R."/>
            <person name="Li Y."/>
            <person name="Li H."/>
            <person name="Li K."/>
            <person name="Li Q."/>
            <person name="Liu X."/>
            <person name="Ma X."/>
            <person name="Naidoo K."/>
            <person name="Pethybridge S.J."/>
            <person name="Sun J."/>
            <person name="Steenkamp E.T."/>
            <person name="van der Nest M.A."/>
            <person name="van Wyk S."/>
            <person name="Wingfield M.J."/>
            <person name="Xiong C."/>
            <person name="Yue Q."/>
            <person name="Zhang X."/>
        </authorList>
    </citation>
    <scope>NUCLEOTIDE SEQUENCE [LARGE SCALE GENOMIC DNA]</scope>
    <source>
        <strain evidence="3 4">BP6252</strain>
    </source>
</reference>
<feature type="compositionally biased region" description="Polar residues" evidence="2">
    <location>
        <begin position="424"/>
        <end position="445"/>
    </location>
</feature>
<dbReference type="EMBL" id="PDLM01000010">
    <property type="protein sequence ID" value="RDW68068.1"/>
    <property type="molecule type" value="Genomic_DNA"/>
</dbReference>
<keyword evidence="1" id="KW-0175">Coiled coil</keyword>
<proteinExistence type="predicted"/>
<evidence type="ECO:0000313" key="3">
    <source>
        <dbReference type="EMBL" id="RDW68068.1"/>
    </source>
</evidence>
<evidence type="ECO:0000256" key="1">
    <source>
        <dbReference type="SAM" id="Coils"/>
    </source>
</evidence>
<dbReference type="OrthoDB" id="428854at2759"/>
<dbReference type="Proteomes" id="UP000256645">
    <property type="component" value="Unassembled WGS sequence"/>
</dbReference>
<gene>
    <name evidence="3" type="ORF">BP6252_09464</name>
</gene>
<feature type="compositionally biased region" description="Low complexity" evidence="2">
    <location>
        <begin position="278"/>
        <end position="287"/>
    </location>
</feature>
<protein>
    <submittedName>
        <fullName evidence="3">Uncharacterized protein</fullName>
    </submittedName>
</protein>
<dbReference type="AlphaFoldDB" id="A0A3D8R290"/>
<feature type="compositionally biased region" description="Basic and acidic residues" evidence="2">
    <location>
        <begin position="301"/>
        <end position="317"/>
    </location>
</feature>
<feature type="compositionally biased region" description="Basic and acidic residues" evidence="2">
    <location>
        <begin position="352"/>
        <end position="367"/>
    </location>
</feature>
<feature type="compositionally biased region" description="Low complexity" evidence="2">
    <location>
        <begin position="159"/>
        <end position="173"/>
    </location>
</feature>
<feature type="compositionally biased region" description="Basic and acidic residues" evidence="2">
    <location>
        <begin position="248"/>
        <end position="272"/>
    </location>
</feature>
<feature type="region of interest" description="Disordered" evidence="2">
    <location>
        <begin position="155"/>
        <end position="511"/>
    </location>
</feature>
<feature type="compositionally biased region" description="Basic residues" evidence="2">
    <location>
        <begin position="233"/>
        <end position="247"/>
    </location>
</feature>
<sequence length="538" mass="57564">MSSSFPSSNPFRRKGSEAPDPAIVNHNPVTQHKLLTDTTNLDRQDVPRIQTKPVKKVRVQSPPPSSPEEDTWSTNRTAPLRRNDLTIATNNDPFGGTISDTSDDESPVRVGQAPPNPFQKTLETMEGGAVPAGVVANPARVSMNVEAFKRLLMTGDSGLGSSTASSTPTAPALHPGLGDGGSSTDTSSISRQSIFEPVQEPHPESPRTSHEVSEPEEERRRFSTDYTTPTTTGRKKPPPPSSRHGKLIKMELKDSPTSDVHKSPTQDLEMPKAHFNTSSSSLSSIKSPTDLNKPLPPAPERASHESERESIFDKEAAGKTPEPPSPSLSIKRKTPPAPPISRRHSQLVSDSKLSKTDSGRLSTRMEEDNASIAGFVAGRPRADSAKAPPPPPSRRPGSIRASNSATSIPVSSVISLAPAVPPTRASSMRQRPPSVSSMETLNSRRASFVPPPPPPPHRHGRASFDLPNAPIVSPGSRTSGEYSRRSTDSMRRDSTASSSSYVDRPGTASSGKDILADLSALQREIDALRNASAEKQAT</sequence>
<feature type="compositionally biased region" description="Basic and acidic residues" evidence="2">
    <location>
        <begin position="482"/>
        <end position="494"/>
    </location>
</feature>
<keyword evidence="4" id="KW-1185">Reference proteome</keyword>
<comment type="caution">
    <text evidence="3">The sequence shown here is derived from an EMBL/GenBank/DDBJ whole genome shotgun (WGS) entry which is preliminary data.</text>
</comment>
<accession>A0A3D8R290</accession>
<dbReference type="STRING" id="1849047.A0A3D8R290"/>
<feature type="compositionally biased region" description="Low complexity" evidence="2">
    <location>
        <begin position="1"/>
        <end position="10"/>
    </location>
</feature>
<feature type="coiled-coil region" evidence="1">
    <location>
        <begin position="511"/>
        <end position="538"/>
    </location>
</feature>
<feature type="compositionally biased region" description="Polar residues" evidence="2">
    <location>
        <begin position="403"/>
        <end position="414"/>
    </location>
</feature>
<evidence type="ECO:0000256" key="2">
    <source>
        <dbReference type="SAM" id="MobiDB-lite"/>
    </source>
</evidence>
<name>A0A3D8R290_9HELO</name>
<feature type="compositionally biased region" description="Basic and acidic residues" evidence="2">
    <location>
        <begin position="199"/>
        <end position="223"/>
    </location>
</feature>